<dbReference type="Gene3D" id="3.30.70.920">
    <property type="match status" value="1"/>
</dbReference>
<evidence type="ECO:0000313" key="6">
    <source>
        <dbReference type="Proteomes" id="UP000006383"/>
    </source>
</evidence>
<dbReference type="InterPro" id="IPR011008">
    <property type="entry name" value="Dimeric_a/b-barrel"/>
</dbReference>
<dbReference type="GO" id="GO:0005829">
    <property type="term" value="C:cytosol"/>
    <property type="evidence" value="ECO:0007669"/>
    <property type="project" value="TreeGrafter"/>
</dbReference>
<organism evidence="5 6">
    <name type="scientific">Brucella ovis (strain ATCC 25840 / 63/290 / NCTC 10512)</name>
    <dbReference type="NCBI Taxonomy" id="444178"/>
    <lineage>
        <taxon>Bacteria</taxon>
        <taxon>Pseudomonadati</taxon>
        <taxon>Pseudomonadota</taxon>
        <taxon>Alphaproteobacteria</taxon>
        <taxon>Hyphomicrobiales</taxon>
        <taxon>Brucellaceae</taxon>
        <taxon>Brucella/Ochrobactrum group</taxon>
        <taxon>Brucella</taxon>
    </lineage>
</organism>
<dbReference type="KEGG" id="bov:BOV_1620"/>
<reference evidence="6" key="1">
    <citation type="journal article" date="2009" name="PLoS ONE">
        <title>Genome degradation in Brucella ovis corresponds with narrowing of its host range and tissue tropism.</title>
        <authorList>
            <person name="Tsolis R.M."/>
            <person name="Seshadri R."/>
            <person name="Santos R.L."/>
            <person name="Sangari F.J."/>
            <person name="Lobo J.M."/>
            <person name="de Jong M.F."/>
            <person name="Ren Q."/>
            <person name="Myers G."/>
            <person name="Brinkac L.M."/>
            <person name="Nelson W.C."/>
            <person name="Deboy R.T."/>
            <person name="Angiuoli S."/>
            <person name="Khouri H."/>
            <person name="Dimitrov G."/>
            <person name="Robinson J.R."/>
            <person name="Mulligan S."/>
            <person name="Walker R.L."/>
            <person name="Elzer P.E."/>
            <person name="Hassan K.A."/>
            <person name="Paulsen I.T."/>
        </authorList>
    </citation>
    <scope>NUCLEOTIDE SEQUENCE [LARGE SCALE GENOMIC DNA]</scope>
    <source>
        <strain evidence="6">ATCC 25840 / 63/290 / NCTC 10512</strain>
    </source>
</reference>
<dbReference type="PRINTS" id="PR00033">
    <property type="entry name" value="HTHASNC"/>
</dbReference>
<evidence type="ECO:0000313" key="5">
    <source>
        <dbReference type="EMBL" id="ABQ60987.1"/>
    </source>
</evidence>
<dbReference type="GO" id="GO:0043565">
    <property type="term" value="F:sequence-specific DNA binding"/>
    <property type="evidence" value="ECO:0007669"/>
    <property type="project" value="InterPro"/>
</dbReference>
<evidence type="ECO:0000259" key="4">
    <source>
        <dbReference type="PROSITE" id="PS50956"/>
    </source>
</evidence>
<dbReference type="InterPro" id="IPR011991">
    <property type="entry name" value="ArsR-like_HTH"/>
</dbReference>
<dbReference type="InterPro" id="IPR036390">
    <property type="entry name" value="WH_DNA-bd_sf"/>
</dbReference>
<keyword evidence="3" id="KW-0804">Transcription</keyword>
<dbReference type="Proteomes" id="UP000006383">
    <property type="component" value="Chromosome I"/>
</dbReference>
<accession>A0A0H3ANM7</accession>
<dbReference type="SUPFAM" id="SSF46785">
    <property type="entry name" value="Winged helix' DNA-binding domain"/>
    <property type="match status" value="1"/>
</dbReference>
<evidence type="ECO:0000256" key="2">
    <source>
        <dbReference type="ARBA" id="ARBA00023125"/>
    </source>
</evidence>
<dbReference type="PANTHER" id="PTHR30154:SF17">
    <property type="entry name" value="DNA-BINDING TRANSCRIPTIONAL ACTIVATOR DECR"/>
    <property type="match status" value="1"/>
</dbReference>
<evidence type="ECO:0000256" key="1">
    <source>
        <dbReference type="ARBA" id="ARBA00023015"/>
    </source>
</evidence>
<keyword evidence="2" id="KW-0238">DNA-binding</keyword>
<dbReference type="GO" id="GO:0006355">
    <property type="term" value="P:regulation of DNA-templated transcription"/>
    <property type="evidence" value="ECO:0007669"/>
    <property type="project" value="UniProtKB-ARBA"/>
</dbReference>
<gene>
    <name evidence="5" type="ordered locus">BOV_1620</name>
</gene>
<dbReference type="CDD" id="cd00090">
    <property type="entry name" value="HTH_ARSR"/>
    <property type="match status" value="1"/>
</dbReference>
<dbReference type="AlphaFoldDB" id="A0A0H3ANM7"/>
<evidence type="ECO:0000256" key="3">
    <source>
        <dbReference type="ARBA" id="ARBA00023163"/>
    </source>
</evidence>
<dbReference type="GO" id="GO:0043200">
    <property type="term" value="P:response to amino acid"/>
    <property type="evidence" value="ECO:0007669"/>
    <property type="project" value="TreeGrafter"/>
</dbReference>
<proteinExistence type="predicted"/>
<sequence length="168" mass="18942">MISALTWDKTHIMTASMDDIDRKILAELQNDGTLSVDSLSERVNLSRNACWRRVKRMEDDGVIKGRVALVDAEMVGYGLSVFILVRTSAHDPEWLNKFRAAVARFPEIVGAYRMTGDLDYVLKARISDVRAYDRLYQRLIACVPLSDVSASFVMEEIKDTTAVPLDGR</sequence>
<dbReference type="PROSITE" id="PS50956">
    <property type="entry name" value="HTH_ASNC_2"/>
    <property type="match status" value="1"/>
</dbReference>
<dbReference type="HOGENOM" id="CLU_091233_0_2_5"/>
<keyword evidence="1" id="KW-0805">Transcription regulation</keyword>
<dbReference type="InterPro" id="IPR019887">
    <property type="entry name" value="Tscrpt_reg_AsnC/Lrp_C"/>
</dbReference>
<dbReference type="Pfam" id="PF01037">
    <property type="entry name" value="AsnC_trans_reg"/>
    <property type="match status" value="1"/>
</dbReference>
<dbReference type="InterPro" id="IPR036388">
    <property type="entry name" value="WH-like_DNA-bd_sf"/>
</dbReference>
<dbReference type="EMBL" id="CP000708">
    <property type="protein sequence ID" value="ABQ60987.1"/>
    <property type="molecule type" value="Genomic_DNA"/>
</dbReference>
<keyword evidence="6" id="KW-1185">Reference proteome</keyword>
<protein>
    <submittedName>
        <fullName evidence="5">Transcriptional regulator, AsnC family</fullName>
    </submittedName>
</protein>
<dbReference type="PANTHER" id="PTHR30154">
    <property type="entry name" value="LEUCINE-RESPONSIVE REGULATORY PROTEIN"/>
    <property type="match status" value="1"/>
</dbReference>
<dbReference type="SUPFAM" id="SSF54909">
    <property type="entry name" value="Dimeric alpha+beta barrel"/>
    <property type="match status" value="1"/>
</dbReference>
<dbReference type="Gene3D" id="1.10.10.10">
    <property type="entry name" value="Winged helix-like DNA-binding domain superfamily/Winged helix DNA-binding domain"/>
    <property type="match status" value="1"/>
</dbReference>
<dbReference type="SMART" id="SM00344">
    <property type="entry name" value="HTH_ASNC"/>
    <property type="match status" value="1"/>
</dbReference>
<feature type="domain" description="HTH asnC-type" evidence="4">
    <location>
        <begin position="17"/>
        <end position="78"/>
    </location>
</feature>
<dbReference type="Pfam" id="PF13412">
    <property type="entry name" value="HTH_24"/>
    <property type="match status" value="1"/>
</dbReference>
<name>A0A0H3ANM7_BRUO2</name>
<dbReference type="InterPro" id="IPR019888">
    <property type="entry name" value="Tscrpt_reg_AsnC-like"/>
</dbReference>
<dbReference type="InterPro" id="IPR000485">
    <property type="entry name" value="AsnC-type_HTH_dom"/>
</dbReference>